<keyword evidence="2" id="KW-1185">Reference proteome</keyword>
<accession>A0ACC1QRS7</accession>
<evidence type="ECO:0000313" key="1">
    <source>
        <dbReference type="EMBL" id="KAJ3491017.1"/>
    </source>
</evidence>
<gene>
    <name evidence="1" type="ORF">NLG97_g5674</name>
</gene>
<protein>
    <submittedName>
        <fullName evidence="1">Uncharacterized protein</fullName>
    </submittedName>
</protein>
<evidence type="ECO:0000313" key="2">
    <source>
        <dbReference type="Proteomes" id="UP001148737"/>
    </source>
</evidence>
<comment type="caution">
    <text evidence="1">The sequence shown here is derived from an EMBL/GenBank/DDBJ whole genome shotgun (WGS) entry which is preliminary data.</text>
</comment>
<sequence>MSDWSSAPDAPFRGFECDAAINMSSENPIIHYNASSSSFLNEIKKLVLPTSGPCPFTQDQSRVGPGSNARLDTIPNHVSLPNQETAEHLVDLASQQSLLNNSGNEQVEPWKVQAWSLMATYYLASSHWETADSYMGLAVKAAHKLELNRSHEPCSPALGGTQMDDDDAKLLKCVFVLDSFVAALAGRQPQATTEEECSPRTLGNYNRSSVCQDDECLDFNVASAKAIRKSLELVYRNGHFPAEAAFKLLQHTQSCSPSSLNCDGGEYAVMFRDYATMILTRMLFLEDLSFYSRQKCLERSGNGQNYFSQMCVDTAQRTVEQVCKMLHENQDSYNDYMWRPCLFTAVLILLTNQYFDFYTKPDLEATLSKAFEILERYAPRSSSEKIELQSLFSLHRLVEDRKQRPQPFRPYVNLDRYHITGAAVKREDNSPLFAPDDFAAANRDPAPSGNIDERRVSTQSSLATSDYMEPENSPSAHIGGWNLPSMEPSFNFPRCGSDACFYGFPAQQGVYDSDFIQVSPEFTSYPEHQLYRS</sequence>
<name>A0ACC1QRS7_9HYPO</name>
<dbReference type="Proteomes" id="UP001148737">
    <property type="component" value="Unassembled WGS sequence"/>
</dbReference>
<reference evidence="1" key="1">
    <citation type="submission" date="2022-07" db="EMBL/GenBank/DDBJ databases">
        <title>Genome Sequence of Lecanicillium saksenae.</title>
        <authorList>
            <person name="Buettner E."/>
        </authorList>
    </citation>
    <scope>NUCLEOTIDE SEQUENCE</scope>
    <source>
        <strain evidence="1">VT-O1</strain>
    </source>
</reference>
<organism evidence="1 2">
    <name type="scientific">Lecanicillium saksenae</name>
    <dbReference type="NCBI Taxonomy" id="468837"/>
    <lineage>
        <taxon>Eukaryota</taxon>
        <taxon>Fungi</taxon>
        <taxon>Dikarya</taxon>
        <taxon>Ascomycota</taxon>
        <taxon>Pezizomycotina</taxon>
        <taxon>Sordariomycetes</taxon>
        <taxon>Hypocreomycetidae</taxon>
        <taxon>Hypocreales</taxon>
        <taxon>Cordycipitaceae</taxon>
        <taxon>Lecanicillium</taxon>
    </lineage>
</organism>
<proteinExistence type="predicted"/>
<dbReference type="EMBL" id="JANAKD010000663">
    <property type="protein sequence ID" value="KAJ3491017.1"/>
    <property type="molecule type" value="Genomic_DNA"/>
</dbReference>